<keyword evidence="4" id="KW-1185">Reference proteome</keyword>
<dbReference type="STRING" id="1387353.BSF38_02237"/>
<evidence type="ECO:0000313" key="3">
    <source>
        <dbReference type="EMBL" id="APW60749.1"/>
    </source>
</evidence>
<organism evidence="3 4">
    <name type="scientific">Paludisphaera borealis</name>
    <dbReference type="NCBI Taxonomy" id="1387353"/>
    <lineage>
        <taxon>Bacteria</taxon>
        <taxon>Pseudomonadati</taxon>
        <taxon>Planctomycetota</taxon>
        <taxon>Planctomycetia</taxon>
        <taxon>Isosphaerales</taxon>
        <taxon>Isosphaeraceae</taxon>
        <taxon>Paludisphaera</taxon>
    </lineage>
</organism>
<feature type="transmembrane region" description="Helical" evidence="1">
    <location>
        <begin position="162"/>
        <end position="184"/>
    </location>
</feature>
<dbReference type="Pfam" id="PF03781">
    <property type="entry name" value="FGE-sulfatase"/>
    <property type="match status" value="1"/>
</dbReference>
<dbReference type="PROSITE" id="PS50104">
    <property type="entry name" value="TIR"/>
    <property type="match status" value="1"/>
</dbReference>
<evidence type="ECO:0000256" key="1">
    <source>
        <dbReference type="SAM" id="Phobius"/>
    </source>
</evidence>
<evidence type="ECO:0000259" key="2">
    <source>
        <dbReference type="PROSITE" id="PS50104"/>
    </source>
</evidence>
<dbReference type="GO" id="GO:0007165">
    <property type="term" value="P:signal transduction"/>
    <property type="evidence" value="ECO:0007669"/>
    <property type="project" value="InterPro"/>
</dbReference>
<dbReference type="EMBL" id="CP019082">
    <property type="protein sequence ID" value="APW60749.1"/>
    <property type="molecule type" value="Genomic_DNA"/>
</dbReference>
<dbReference type="SUPFAM" id="SSF52200">
    <property type="entry name" value="Toll/Interleukin receptor TIR domain"/>
    <property type="match status" value="1"/>
</dbReference>
<sequence>MFAHLSVWFSRIVALFRGAAIFISHKTEDKAEAQALMEFLKTMRFRTVFLDSDREQGIQPGEQWERRIAKQLRRSRAVILLLTDSSRKSNWCFAEVFLAKSLGKAIIPLRIGPVPAAPAPALDSLVQDYQVYESKDWDAAKGDLEAGVKANNIDPREDVRQFVVSLPFLVPAALLVAFVSYAVWDRRAESYASDVVKELAALTAPEKIRNAFANVKSNRPRVISHAIKSINDTVARLDDEESNLTIMRLEDPNAGDLSKIQVSRDEDARKAANLTLGLLASLDSVVSDGTIDAVLARFKLRSDDRLRTAVVSRYRAAGMEPDHLRMVIEHAIVRPLPTRELEQVLVSVLGVLGDYAADELSELRMPAAARLIDVHASGSDQALPEWLSDLRKAHPSGAVHSAADWLIRLGALEQKFPGRVVPSPHTSPASPVRWFYSPGGQLMVRVDPKTDMAEELRTAHPDWAAHPAFYITACEVRRSEYAKEATHPDWERPQDKLTWFDAAQYCNWLSDQNSPPLAHSYQPRGNALAPIALPLAKQAGYRLPTEVEWEIAARAGTISMRFYGWDPALLGRYAWLSSTTSGSDWAGFRQPNSLGLFDVYGGVAEWCHNRVNDPDFTREGSGETYETQVVRVLRGGAKGTIDTRPNSRTFESIDLGKFDFDADFRGLRPVILSTTK</sequence>
<gene>
    <name evidence="3" type="ORF">BSF38_02237</name>
</gene>
<dbReference type="KEGG" id="pbor:BSF38_02237"/>
<dbReference type="Gene3D" id="3.90.1580.10">
    <property type="entry name" value="paralog of FGE (formylglycine-generating enzyme)"/>
    <property type="match status" value="1"/>
</dbReference>
<dbReference type="Proteomes" id="UP000186309">
    <property type="component" value="Chromosome"/>
</dbReference>
<dbReference type="InterPro" id="IPR035897">
    <property type="entry name" value="Toll_tir_struct_dom_sf"/>
</dbReference>
<dbReference type="SUPFAM" id="SSF56436">
    <property type="entry name" value="C-type lectin-like"/>
    <property type="match status" value="1"/>
</dbReference>
<dbReference type="GO" id="GO:0120147">
    <property type="term" value="F:formylglycine-generating oxidase activity"/>
    <property type="evidence" value="ECO:0007669"/>
    <property type="project" value="TreeGrafter"/>
</dbReference>
<dbReference type="PANTHER" id="PTHR23150:SF19">
    <property type="entry name" value="FORMYLGLYCINE-GENERATING ENZYME"/>
    <property type="match status" value="1"/>
</dbReference>
<protein>
    <recommendedName>
        <fullName evidence="2">TIR domain-containing protein</fullName>
    </recommendedName>
</protein>
<accession>A0A1U7CPB1</accession>
<dbReference type="RefSeq" id="WP_076345598.1">
    <property type="nucleotide sequence ID" value="NZ_CP019082.1"/>
</dbReference>
<dbReference type="InterPro" id="IPR000157">
    <property type="entry name" value="TIR_dom"/>
</dbReference>
<evidence type="ECO:0000313" key="4">
    <source>
        <dbReference type="Proteomes" id="UP000186309"/>
    </source>
</evidence>
<keyword evidence="1" id="KW-0472">Membrane</keyword>
<dbReference type="AlphaFoldDB" id="A0A1U7CPB1"/>
<keyword evidence="1" id="KW-0812">Transmembrane</keyword>
<dbReference type="PANTHER" id="PTHR23150">
    <property type="entry name" value="SULFATASE MODIFYING FACTOR 1, 2"/>
    <property type="match status" value="1"/>
</dbReference>
<dbReference type="InterPro" id="IPR051043">
    <property type="entry name" value="Sulfatase_Mod_Factor_Kinase"/>
</dbReference>
<dbReference type="InterPro" id="IPR016187">
    <property type="entry name" value="CTDL_fold"/>
</dbReference>
<feature type="domain" description="TIR" evidence="2">
    <location>
        <begin position="17"/>
        <end position="144"/>
    </location>
</feature>
<reference evidence="4" key="1">
    <citation type="submission" date="2016-12" db="EMBL/GenBank/DDBJ databases">
        <title>Comparative genomics of four Isosphaeraceae planctomycetes: a common pool of plasmids and glycoside hydrolase genes.</title>
        <authorList>
            <person name="Ivanova A."/>
        </authorList>
    </citation>
    <scope>NUCLEOTIDE SEQUENCE [LARGE SCALE GENOMIC DNA]</scope>
    <source>
        <strain evidence="4">PX4</strain>
    </source>
</reference>
<dbReference type="Gene3D" id="3.40.50.10140">
    <property type="entry name" value="Toll/interleukin-1 receptor homology (TIR) domain"/>
    <property type="match status" value="1"/>
</dbReference>
<dbReference type="OrthoDB" id="6111975at2"/>
<keyword evidence="1" id="KW-1133">Transmembrane helix</keyword>
<proteinExistence type="predicted"/>
<dbReference type="InterPro" id="IPR042095">
    <property type="entry name" value="SUMF_sf"/>
</dbReference>
<dbReference type="Pfam" id="PF13676">
    <property type="entry name" value="TIR_2"/>
    <property type="match status" value="1"/>
</dbReference>
<dbReference type="InterPro" id="IPR005532">
    <property type="entry name" value="SUMF_dom"/>
</dbReference>
<name>A0A1U7CPB1_9BACT</name>